<reference evidence="2 3" key="1">
    <citation type="submission" date="2022-09" db="EMBL/GenBank/DDBJ databases">
        <title>Enrichment on poylsaccharides allowed isolation of novel metabolic and taxonomic groups of Haloarchaea.</title>
        <authorList>
            <person name="Sorokin D.Y."/>
            <person name="Elcheninov A.G."/>
            <person name="Khizhniak T.V."/>
            <person name="Kolganova T.V."/>
            <person name="Kublanov I.V."/>
        </authorList>
    </citation>
    <scope>NUCLEOTIDE SEQUENCE [LARGE SCALE GENOMIC DNA]</scope>
    <source>
        <strain evidence="2 3">AArc-curdl1</strain>
    </source>
</reference>
<name>A0AAP2ZAB7_9EURY</name>
<dbReference type="Proteomes" id="UP001321047">
    <property type="component" value="Unassembled WGS sequence"/>
</dbReference>
<dbReference type="AlphaFoldDB" id="A0AAP2ZAB7"/>
<evidence type="ECO:0000256" key="1">
    <source>
        <dbReference type="SAM" id="MobiDB-lite"/>
    </source>
</evidence>
<comment type="caution">
    <text evidence="2">The sequence shown here is derived from an EMBL/GenBank/DDBJ whole genome shotgun (WGS) entry which is preliminary data.</text>
</comment>
<sequence length="116" mass="13241">MAPEGWDVEGVHYGPKEGVRSSYSRRDIIREIFEITDIPPTQHAITHGCFTSNQLHQLLTYLTGEETDRTEGSSLSREVAEEVGIPHQKHQDSYHCFTEDSLWEILQAVKDTGENR</sequence>
<feature type="region of interest" description="Disordered" evidence="1">
    <location>
        <begin position="67"/>
        <end position="90"/>
    </location>
</feature>
<dbReference type="RefSeq" id="WP_342809788.1">
    <property type="nucleotide sequence ID" value="NZ_JAOPJZ010000017.1"/>
</dbReference>
<evidence type="ECO:0000313" key="3">
    <source>
        <dbReference type="Proteomes" id="UP001321047"/>
    </source>
</evidence>
<dbReference type="EMBL" id="JAOPJZ010000017">
    <property type="protein sequence ID" value="MCU4753471.1"/>
    <property type="molecule type" value="Genomic_DNA"/>
</dbReference>
<proteinExistence type="predicted"/>
<organism evidence="2 3">
    <name type="scientific">Natronosalvus hydrolyticus</name>
    <dbReference type="NCBI Taxonomy" id="2979988"/>
    <lineage>
        <taxon>Archaea</taxon>
        <taxon>Methanobacteriati</taxon>
        <taxon>Methanobacteriota</taxon>
        <taxon>Stenosarchaea group</taxon>
        <taxon>Halobacteria</taxon>
        <taxon>Halobacteriales</taxon>
        <taxon>Natrialbaceae</taxon>
        <taxon>Natronosalvus</taxon>
    </lineage>
</organism>
<accession>A0AAP2ZAB7</accession>
<protein>
    <submittedName>
        <fullName evidence="2">Uncharacterized protein</fullName>
    </submittedName>
</protein>
<evidence type="ECO:0000313" key="2">
    <source>
        <dbReference type="EMBL" id="MCU4753471.1"/>
    </source>
</evidence>
<keyword evidence="3" id="KW-1185">Reference proteome</keyword>
<gene>
    <name evidence="2" type="ORF">OB919_16015</name>
</gene>